<comment type="subcellular location">
    <subcellularLocation>
        <location evidence="1">Cell membrane</location>
        <topology evidence="1">Multi-pass membrane protein</topology>
    </subcellularLocation>
</comment>
<dbReference type="PIRSF" id="PIRSF035875">
    <property type="entry name" value="RNase_BN"/>
    <property type="match status" value="1"/>
</dbReference>
<dbReference type="OrthoDB" id="7163777at2"/>
<reference evidence="7 8" key="1">
    <citation type="submission" date="2019-03" db="EMBL/GenBank/DDBJ databases">
        <title>Genomic Encyclopedia of Type Strains, Phase IV (KMG-IV): sequencing the most valuable type-strain genomes for metagenomic binning, comparative biology and taxonomic classification.</title>
        <authorList>
            <person name="Goeker M."/>
        </authorList>
    </citation>
    <scope>NUCLEOTIDE SEQUENCE [LARGE SCALE GENOMIC DNA]</scope>
    <source>
        <strain evidence="7 8">DSM 9035</strain>
    </source>
</reference>
<evidence type="ECO:0000256" key="6">
    <source>
        <dbReference type="SAM" id="Phobius"/>
    </source>
</evidence>
<keyword evidence="5 6" id="KW-0472">Membrane</keyword>
<dbReference type="PANTHER" id="PTHR30213:SF0">
    <property type="entry name" value="UPF0761 MEMBRANE PROTEIN YIHY"/>
    <property type="match status" value="1"/>
</dbReference>
<gene>
    <name evidence="7" type="ORF">EDC64_10356</name>
</gene>
<evidence type="ECO:0000256" key="5">
    <source>
        <dbReference type="ARBA" id="ARBA00023136"/>
    </source>
</evidence>
<dbReference type="EMBL" id="SMAI01000003">
    <property type="protein sequence ID" value="TCT05955.1"/>
    <property type="molecule type" value="Genomic_DNA"/>
</dbReference>
<comment type="caution">
    <text evidence="7">The sequence shown here is derived from an EMBL/GenBank/DDBJ whole genome shotgun (WGS) entry which is preliminary data.</text>
</comment>
<evidence type="ECO:0000256" key="2">
    <source>
        <dbReference type="ARBA" id="ARBA00022475"/>
    </source>
</evidence>
<keyword evidence="3 6" id="KW-0812">Transmembrane</keyword>
<evidence type="ECO:0000313" key="8">
    <source>
        <dbReference type="Proteomes" id="UP000294664"/>
    </source>
</evidence>
<accession>A0A4R3M442</accession>
<evidence type="ECO:0000256" key="3">
    <source>
        <dbReference type="ARBA" id="ARBA00022692"/>
    </source>
</evidence>
<dbReference type="RefSeq" id="WP_132030491.1">
    <property type="nucleotide sequence ID" value="NZ_SMAI01000003.1"/>
</dbReference>
<evidence type="ECO:0000256" key="1">
    <source>
        <dbReference type="ARBA" id="ARBA00004651"/>
    </source>
</evidence>
<feature type="transmembrane region" description="Helical" evidence="6">
    <location>
        <begin position="177"/>
        <end position="197"/>
    </location>
</feature>
<dbReference type="GO" id="GO:0005886">
    <property type="term" value="C:plasma membrane"/>
    <property type="evidence" value="ECO:0007669"/>
    <property type="project" value="UniProtKB-SubCell"/>
</dbReference>
<dbReference type="InterPro" id="IPR017039">
    <property type="entry name" value="Virul_fac_BrkB"/>
</dbReference>
<name>A0A4R3M442_9HYPH</name>
<feature type="transmembrane region" description="Helical" evidence="6">
    <location>
        <begin position="242"/>
        <end position="268"/>
    </location>
</feature>
<feature type="transmembrane region" description="Helical" evidence="6">
    <location>
        <begin position="21"/>
        <end position="50"/>
    </location>
</feature>
<sequence>MLRRGYHIVMDAFWTFAADDGWAIASHIALSILMSLFPFLIFVTSLAAFLDLRPLANETIQLILDTWPDEVAEPIAREIYNVVNHVRTDLLTFGVALAIYFSSNGVESLRIGLNRAYQTREERAWYRLRLESIAYVLIGALGMLALSFLVVLGPLFWRIVESNLPAVRHLAPAVTLARYGATSVVLVIGLVVAHKWLPAGHRTLREIAPGIGVTLALWLIAAAAFGFYLAEFPANYVTTYAGLASVMIALVFLYLTATIFLFGGEFNAAIERARRARKALEDGLEVSA</sequence>
<evidence type="ECO:0000313" key="7">
    <source>
        <dbReference type="EMBL" id="TCT05955.1"/>
    </source>
</evidence>
<feature type="transmembrane region" description="Helical" evidence="6">
    <location>
        <begin position="133"/>
        <end position="157"/>
    </location>
</feature>
<evidence type="ECO:0000256" key="4">
    <source>
        <dbReference type="ARBA" id="ARBA00022989"/>
    </source>
</evidence>
<keyword evidence="4 6" id="KW-1133">Transmembrane helix</keyword>
<feature type="transmembrane region" description="Helical" evidence="6">
    <location>
        <begin position="209"/>
        <end position="230"/>
    </location>
</feature>
<dbReference type="PANTHER" id="PTHR30213">
    <property type="entry name" value="INNER MEMBRANE PROTEIN YHJD"/>
    <property type="match status" value="1"/>
</dbReference>
<protein>
    <submittedName>
        <fullName evidence="7">Membrane protein</fullName>
    </submittedName>
</protein>
<dbReference type="Proteomes" id="UP000294664">
    <property type="component" value="Unassembled WGS sequence"/>
</dbReference>
<dbReference type="AlphaFoldDB" id="A0A4R3M442"/>
<keyword evidence="8" id="KW-1185">Reference proteome</keyword>
<proteinExistence type="predicted"/>
<organism evidence="7 8">
    <name type="scientific">Aquabacter spiritensis</name>
    <dbReference type="NCBI Taxonomy" id="933073"/>
    <lineage>
        <taxon>Bacteria</taxon>
        <taxon>Pseudomonadati</taxon>
        <taxon>Pseudomonadota</taxon>
        <taxon>Alphaproteobacteria</taxon>
        <taxon>Hyphomicrobiales</taxon>
        <taxon>Xanthobacteraceae</taxon>
        <taxon>Aquabacter</taxon>
    </lineage>
</organism>
<feature type="transmembrane region" description="Helical" evidence="6">
    <location>
        <begin position="90"/>
        <end position="113"/>
    </location>
</feature>
<keyword evidence="2" id="KW-1003">Cell membrane</keyword>
<dbReference type="Pfam" id="PF03631">
    <property type="entry name" value="Virul_fac_BrkB"/>
    <property type="match status" value="1"/>
</dbReference>